<accession>A0A9W3X6Q8</accession>
<dbReference type="EMBL" id="CP015250">
    <property type="protein sequence ID" value="AOM08901.1"/>
    <property type="molecule type" value="Genomic_DNA"/>
</dbReference>
<dbReference type="AlphaFoldDB" id="A0A9W3X6Q8"/>
<sequence length="60" mass="6688">MNKGVEVKVKQMVQVLLGSDNVTGDVVYVLDELQKQGLLTDIELRKFQHIQTTKKGIASC</sequence>
<dbReference type="RefSeq" id="WP_069356603.1">
    <property type="nucleotide sequence ID" value="NZ_CP015250.1"/>
</dbReference>
<name>A0A9W3X6Q8_BACTU</name>
<reference evidence="1 2" key="1">
    <citation type="submission" date="2016-02" db="EMBL/GenBank/DDBJ databases">
        <title>Comparative analysis of three nematocidal Bacillus thuringiensis strains.</title>
        <authorList>
            <person name="Hollensteiner J."/>
            <person name="Kloesener M."/>
            <person name="Bunk B."/>
            <person name="Sproeer C."/>
            <person name="Rosenstiel P."/>
            <person name="Schulte-Iserlohe R."/>
            <person name="Schulenburg H."/>
            <person name="Liesegang H."/>
        </authorList>
    </citation>
    <scope>NUCLEOTIDE SEQUENCE [LARGE SCALE GENOMIC DNA]</scope>
    <source>
        <strain evidence="1 2">Bt18247</strain>
    </source>
</reference>
<evidence type="ECO:0000313" key="1">
    <source>
        <dbReference type="EMBL" id="AOM08901.1"/>
    </source>
</evidence>
<protein>
    <submittedName>
        <fullName evidence="1">Uncharacterized protein</fullName>
    </submittedName>
</protein>
<gene>
    <name evidence="1" type="ORF">BTI247_04480</name>
</gene>
<dbReference type="Proteomes" id="UP000192743">
    <property type="component" value="Chromosome"/>
</dbReference>
<evidence type="ECO:0000313" key="2">
    <source>
        <dbReference type="Proteomes" id="UP000192743"/>
    </source>
</evidence>
<proteinExistence type="predicted"/>
<organism evidence="1 2">
    <name type="scientific">Bacillus thuringiensis Bt18247</name>
    <dbReference type="NCBI Taxonomy" id="1423143"/>
    <lineage>
        <taxon>Bacteria</taxon>
        <taxon>Bacillati</taxon>
        <taxon>Bacillota</taxon>
        <taxon>Bacilli</taxon>
        <taxon>Bacillales</taxon>
        <taxon>Bacillaceae</taxon>
        <taxon>Bacillus</taxon>
        <taxon>Bacillus cereus group</taxon>
    </lineage>
</organism>